<evidence type="ECO:0008006" key="4">
    <source>
        <dbReference type="Google" id="ProtNLM"/>
    </source>
</evidence>
<keyword evidence="1" id="KW-0732">Signal</keyword>
<gene>
    <name evidence="2" type="ORF">SAMN05444167_2082</name>
</gene>
<feature type="chain" id="PRO_5009241621" description="DUF481 domain-containing protein" evidence="1">
    <location>
        <begin position="35"/>
        <end position="387"/>
    </location>
</feature>
<accession>A0A1G7K716</accession>
<dbReference type="EMBL" id="LT629690">
    <property type="protein sequence ID" value="SDF33033.1"/>
    <property type="molecule type" value="Genomic_DNA"/>
</dbReference>
<dbReference type="OrthoDB" id="116089at2"/>
<protein>
    <recommendedName>
        <fullName evidence="4">DUF481 domain-containing protein</fullName>
    </recommendedName>
</protein>
<dbReference type="InterPro" id="IPR007433">
    <property type="entry name" value="DUF481"/>
</dbReference>
<organism evidence="2 3">
    <name type="scientific">Terriglobus roseus</name>
    <dbReference type="NCBI Taxonomy" id="392734"/>
    <lineage>
        <taxon>Bacteria</taxon>
        <taxon>Pseudomonadati</taxon>
        <taxon>Acidobacteriota</taxon>
        <taxon>Terriglobia</taxon>
        <taxon>Terriglobales</taxon>
        <taxon>Acidobacteriaceae</taxon>
        <taxon>Terriglobus</taxon>
    </lineage>
</organism>
<reference evidence="2 3" key="1">
    <citation type="submission" date="2016-10" db="EMBL/GenBank/DDBJ databases">
        <authorList>
            <person name="de Groot N.N."/>
        </authorList>
    </citation>
    <scope>NUCLEOTIDE SEQUENCE [LARGE SCALE GENOMIC DNA]</scope>
    <source>
        <strain evidence="2 3">GAS232</strain>
    </source>
</reference>
<dbReference type="Proteomes" id="UP000182427">
    <property type="component" value="Chromosome I"/>
</dbReference>
<proteinExistence type="predicted"/>
<keyword evidence="3" id="KW-1185">Reference proteome</keyword>
<feature type="signal peptide" evidence="1">
    <location>
        <begin position="1"/>
        <end position="34"/>
    </location>
</feature>
<name>A0A1G7K716_9BACT</name>
<evidence type="ECO:0000256" key="1">
    <source>
        <dbReference type="SAM" id="SignalP"/>
    </source>
</evidence>
<dbReference type="AlphaFoldDB" id="A0A1G7K716"/>
<dbReference type="Pfam" id="PF04338">
    <property type="entry name" value="DUF481"/>
    <property type="match status" value="1"/>
</dbReference>
<sequence>MLTTMTRYMPRRMNARVASLLVLGVGMGLKAQQAAPEKDVLIFTNGDQLSGTMVRSVGDSVVFNSDMAGEITVPLKQIKDLKTHGAFAVLKHGVPVAQSRKVVPAPVEITTDTLTVEETPQVPSQTVPMKDVALVVDEKTFKSSLTHDPSFFQGWNGAVNLGTSFTQATVHGGSISTGISLIRTIPVIPYLRTRNRTTANFLENYGVLTTPPVLSGTGGDVQAKTSIMHADAERDEYISKRVYVLGTVAFDHNYAQSIALNQLYGGGFGWTVFNTPLHQLDLKADAHYQRQGHFDPTLNLNLFGSTFSEAYRRSLPYKMVLTQTAAYLPAWNDFNAYSANGSLNLAAPLFKRLSLNVTALDSYINNPDPGYQKNSFTFTTGLTYALK</sequence>
<evidence type="ECO:0000313" key="2">
    <source>
        <dbReference type="EMBL" id="SDF33033.1"/>
    </source>
</evidence>
<evidence type="ECO:0000313" key="3">
    <source>
        <dbReference type="Proteomes" id="UP000182427"/>
    </source>
</evidence>